<dbReference type="PANTHER" id="PTHR12110:SF21">
    <property type="entry name" value="XYLOSE ISOMERASE-LIKE TIM BARREL DOMAIN-CONTAINING PROTEIN"/>
    <property type="match status" value="1"/>
</dbReference>
<reference evidence="2 3" key="1">
    <citation type="submission" date="2018-06" db="EMBL/GenBank/DDBJ databases">
        <title>Paenibacillus montanisoli sp. nov., isolated from mountain area soil.</title>
        <authorList>
            <person name="Wu M."/>
        </authorList>
    </citation>
    <scope>NUCLEOTIDE SEQUENCE [LARGE SCALE GENOMIC DNA]</scope>
    <source>
        <strain evidence="2 3">RA17</strain>
    </source>
</reference>
<keyword evidence="3" id="KW-1185">Reference proteome</keyword>
<gene>
    <name evidence="2" type="ORF">DL346_04440</name>
</gene>
<dbReference type="Proteomes" id="UP000249260">
    <property type="component" value="Unassembled WGS sequence"/>
</dbReference>
<name>A0A328UCG0_9BACL</name>
<evidence type="ECO:0000313" key="2">
    <source>
        <dbReference type="EMBL" id="RAP77716.1"/>
    </source>
</evidence>
<dbReference type="EMBL" id="QLUW01000001">
    <property type="protein sequence ID" value="RAP77716.1"/>
    <property type="molecule type" value="Genomic_DNA"/>
</dbReference>
<dbReference type="InterPro" id="IPR050312">
    <property type="entry name" value="IolE/XylAMocC-like"/>
</dbReference>
<accession>A0A328UCG0</accession>
<dbReference type="Pfam" id="PF01261">
    <property type="entry name" value="AP_endonuc_2"/>
    <property type="match status" value="1"/>
</dbReference>
<keyword evidence="2" id="KW-0413">Isomerase</keyword>
<organism evidence="2 3">
    <name type="scientific">Paenibacillus montanisoli</name>
    <dbReference type="NCBI Taxonomy" id="2081970"/>
    <lineage>
        <taxon>Bacteria</taxon>
        <taxon>Bacillati</taxon>
        <taxon>Bacillota</taxon>
        <taxon>Bacilli</taxon>
        <taxon>Bacillales</taxon>
        <taxon>Paenibacillaceae</taxon>
        <taxon>Paenibacillus</taxon>
    </lineage>
</organism>
<dbReference type="InterPro" id="IPR036237">
    <property type="entry name" value="Xyl_isomerase-like_sf"/>
</dbReference>
<protein>
    <submittedName>
        <fullName evidence="2">Sugar phosphate isomerase/epimerase</fullName>
    </submittedName>
</protein>
<evidence type="ECO:0000313" key="3">
    <source>
        <dbReference type="Proteomes" id="UP000249260"/>
    </source>
</evidence>
<sequence length="276" mass="30697">MELGIFAKTFRRNSVEDVLAAIHDHGLLKTQFNMSCAGLPSMPDYIDPNLANSIGIACRRLHIEMSAVSGTFNMAHPDENKRRQGIERLRALAHASGAFGTSVITLCTGSRDRDNMWRLHPDNRSAEAWADMMHTMAAAVEIAEEYNIVLGIEPELANIVFDARRARDLLDELRSPSVKIVMDAANLYNPAYAGSMNDLLSESFDLLGEHIVIAHAKDMKMDGQSEFVAAGQGMVDYEHYLKLLTEAQFTGPLILHGLHEDQVKESLSYIRARMPN</sequence>
<dbReference type="SUPFAM" id="SSF51658">
    <property type="entry name" value="Xylose isomerase-like"/>
    <property type="match status" value="1"/>
</dbReference>
<proteinExistence type="predicted"/>
<dbReference type="InterPro" id="IPR013022">
    <property type="entry name" value="Xyl_isomerase-like_TIM-brl"/>
</dbReference>
<comment type="caution">
    <text evidence="2">The sequence shown here is derived from an EMBL/GenBank/DDBJ whole genome shotgun (WGS) entry which is preliminary data.</text>
</comment>
<dbReference type="Gene3D" id="3.20.20.150">
    <property type="entry name" value="Divalent-metal-dependent TIM barrel enzymes"/>
    <property type="match status" value="1"/>
</dbReference>
<feature type="domain" description="Xylose isomerase-like TIM barrel" evidence="1">
    <location>
        <begin position="48"/>
        <end position="272"/>
    </location>
</feature>
<evidence type="ECO:0000259" key="1">
    <source>
        <dbReference type="Pfam" id="PF01261"/>
    </source>
</evidence>
<dbReference type="PANTHER" id="PTHR12110">
    <property type="entry name" value="HYDROXYPYRUVATE ISOMERASE"/>
    <property type="match status" value="1"/>
</dbReference>
<dbReference type="AlphaFoldDB" id="A0A328UCG0"/>
<dbReference type="OrthoDB" id="2063291at2"/>
<dbReference type="GO" id="GO:0016853">
    <property type="term" value="F:isomerase activity"/>
    <property type="evidence" value="ECO:0007669"/>
    <property type="project" value="UniProtKB-KW"/>
</dbReference>